<dbReference type="GO" id="GO:0140662">
    <property type="term" value="F:ATP-dependent protein folding chaperone"/>
    <property type="evidence" value="ECO:0007669"/>
    <property type="project" value="InterPro"/>
</dbReference>
<dbReference type="PROSITE" id="PS00750">
    <property type="entry name" value="TCP1_1"/>
    <property type="match status" value="1"/>
</dbReference>
<dbReference type="NCBIfam" id="TIGR02347">
    <property type="entry name" value="chap_CCT_zeta"/>
    <property type="match status" value="1"/>
</dbReference>
<dbReference type="GeneID" id="30198866"/>
<dbReference type="CDD" id="cd03342">
    <property type="entry name" value="TCP1_zeta"/>
    <property type="match status" value="1"/>
</dbReference>
<dbReference type="Gene3D" id="1.10.560.10">
    <property type="entry name" value="GroEL-like equatorial domain"/>
    <property type="match status" value="1"/>
</dbReference>
<dbReference type="Proteomes" id="UP000094112">
    <property type="component" value="Unassembled WGS sequence"/>
</dbReference>
<reference evidence="10 11" key="1">
    <citation type="journal article" date="2016" name="Proc. Natl. Acad. Sci. U.S.A.">
        <title>Comparative genomics of biotechnologically important yeasts.</title>
        <authorList>
            <person name="Riley R."/>
            <person name="Haridas S."/>
            <person name="Wolfe K.H."/>
            <person name="Lopes M.R."/>
            <person name="Hittinger C.T."/>
            <person name="Goeker M."/>
            <person name="Salamov A.A."/>
            <person name="Wisecaver J.H."/>
            <person name="Long T.M."/>
            <person name="Calvey C.H."/>
            <person name="Aerts A.L."/>
            <person name="Barry K.W."/>
            <person name="Choi C."/>
            <person name="Clum A."/>
            <person name="Coughlan A.Y."/>
            <person name="Deshpande S."/>
            <person name="Douglass A.P."/>
            <person name="Hanson S.J."/>
            <person name="Klenk H.-P."/>
            <person name="LaButti K.M."/>
            <person name="Lapidus A."/>
            <person name="Lindquist E.A."/>
            <person name="Lipzen A.M."/>
            <person name="Meier-Kolthoff J.P."/>
            <person name="Ohm R.A."/>
            <person name="Otillar R.P."/>
            <person name="Pangilinan J.L."/>
            <person name="Peng Y."/>
            <person name="Rokas A."/>
            <person name="Rosa C.A."/>
            <person name="Scheuner C."/>
            <person name="Sibirny A.A."/>
            <person name="Slot J.C."/>
            <person name="Stielow J.B."/>
            <person name="Sun H."/>
            <person name="Kurtzman C.P."/>
            <person name="Blackwell M."/>
            <person name="Grigoriev I.V."/>
            <person name="Jeffries T.W."/>
        </authorList>
    </citation>
    <scope>NUCLEOTIDE SEQUENCE [LARGE SCALE GENOMIC DNA]</scope>
    <source>
        <strain evidence="11">ATCC 58044 / CBS 1984 / NCYC 433 / NRRL Y-366-8</strain>
    </source>
</reference>
<dbReference type="PRINTS" id="PR00304">
    <property type="entry name" value="TCOMPLEXTCP1"/>
</dbReference>
<dbReference type="SUPFAM" id="SSF54849">
    <property type="entry name" value="GroEL-intermediate domain like"/>
    <property type="match status" value="1"/>
</dbReference>
<evidence type="ECO:0000256" key="1">
    <source>
        <dbReference type="ARBA" id="ARBA00004496"/>
    </source>
</evidence>
<keyword evidence="11" id="KW-1185">Reference proteome</keyword>
<dbReference type="InterPro" id="IPR002423">
    <property type="entry name" value="Cpn60/GroEL/TCP-1"/>
</dbReference>
<name>A0A1E3P597_WICAA</name>
<dbReference type="GO" id="GO:0051082">
    <property type="term" value="F:unfolded protein binding"/>
    <property type="evidence" value="ECO:0007669"/>
    <property type="project" value="EnsemblFungi"/>
</dbReference>
<evidence type="ECO:0000256" key="8">
    <source>
        <dbReference type="ARBA" id="ARBA00044261"/>
    </source>
</evidence>
<dbReference type="GO" id="GO:0005524">
    <property type="term" value="F:ATP binding"/>
    <property type="evidence" value="ECO:0007669"/>
    <property type="project" value="UniProtKB-KW"/>
</dbReference>
<dbReference type="GO" id="GO:0005832">
    <property type="term" value="C:chaperonin-containing T-complex"/>
    <property type="evidence" value="ECO:0007669"/>
    <property type="project" value="EnsemblFungi"/>
</dbReference>
<dbReference type="STRING" id="683960.A0A1E3P597"/>
<dbReference type="FunFam" id="1.10.560.10:FF:000058">
    <property type="entry name" value="T-complex protein 1 subunit zeta"/>
    <property type="match status" value="1"/>
</dbReference>
<keyword evidence="5 9" id="KW-0067">ATP-binding</keyword>
<organism evidence="10 11">
    <name type="scientific">Wickerhamomyces anomalus (strain ATCC 58044 / CBS 1984 / NCYC 433 / NRRL Y-366-8)</name>
    <name type="common">Yeast</name>
    <name type="synonym">Hansenula anomala</name>
    <dbReference type="NCBI Taxonomy" id="683960"/>
    <lineage>
        <taxon>Eukaryota</taxon>
        <taxon>Fungi</taxon>
        <taxon>Dikarya</taxon>
        <taxon>Ascomycota</taxon>
        <taxon>Saccharomycotina</taxon>
        <taxon>Saccharomycetes</taxon>
        <taxon>Phaffomycetales</taxon>
        <taxon>Wickerhamomycetaceae</taxon>
        <taxon>Wickerhamomyces</taxon>
    </lineage>
</organism>
<keyword evidence="4 9" id="KW-0547">Nucleotide-binding</keyword>
<dbReference type="SUPFAM" id="SSF48592">
    <property type="entry name" value="GroEL equatorial domain-like"/>
    <property type="match status" value="1"/>
</dbReference>
<dbReference type="EMBL" id="KV454209">
    <property type="protein sequence ID" value="ODQ60646.1"/>
    <property type="molecule type" value="Genomic_DNA"/>
</dbReference>
<dbReference type="Gene3D" id="3.50.7.10">
    <property type="entry name" value="GroEL"/>
    <property type="match status" value="1"/>
</dbReference>
<dbReference type="SUPFAM" id="SSF52029">
    <property type="entry name" value="GroEL apical domain-like"/>
    <property type="match status" value="1"/>
</dbReference>
<dbReference type="PROSITE" id="PS00995">
    <property type="entry name" value="TCP1_3"/>
    <property type="match status" value="1"/>
</dbReference>
<evidence type="ECO:0000256" key="9">
    <source>
        <dbReference type="RuleBase" id="RU004187"/>
    </source>
</evidence>
<evidence type="ECO:0000256" key="3">
    <source>
        <dbReference type="ARBA" id="ARBA00022490"/>
    </source>
</evidence>
<dbReference type="InterPro" id="IPR002194">
    <property type="entry name" value="Chaperonin_TCP-1_CS"/>
</dbReference>
<dbReference type="FunFam" id="3.50.7.10:FF:000004">
    <property type="entry name" value="T-complex protein 1 subunit zeta"/>
    <property type="match status" value="1"/>
</dbReference>
<evidence type="ECO:0000256" key="2">
    <source>
        <dbReference type="ARBA" id="ARBA00008020"/>
    </source>
</evidence>
<comment type="subcellular location">
    <subcellularLocation>
        <location evidence="1">Cytoplasm</location>
    </subcellularLocation>
</comment>
<evidence type="ECO:0000313" key="11">
    <source>
        <dbReference type="Proteomes" id="UP000094112"/>
    </source>
</evidence>
<accession>A0A1E3P597</accession>
<dbReference type="GO" id="GO:0016887">
    <property type="term" value="F:ATP hydrolysis activity"/>
    <property type="evidence" value="ECO:0007669"/>
    <property type="project" value="InterPro"/>
</dbReference>
<dbReference type="Gene3D" id="3.30.260.10">
    <property type="entry name" value="TCP-1-like chaperonin intermediate domain"/>
    <property type="match status" value="1"/>
</dbReference>
<evidence type="ECO:0000256" key="4">
    <source>
        <dbReference type="ARBA" id="ARBA00022741"/>
    </source>
</evidence>
<sequence>MSSSLQLLNPKAESLRRAAALRVNIAAAQGLQQVLETNLGPKGTLKMLVDGSGNIKLTKDGKVLLSEMQIQNPTAVMIARAASAQDEITGDGTTTVVLLVGELLKQADRFVSEGVHPRIITDGFEIARKNTLKFLDEYKIQKDLDRELLLQVARSSLSTKVNNEITEVLTPIVTDAVLSVKSEESLDLHMVEIMQMQHESAKNSELIKGLVLDHGGRHPDMPKVVKNAHVLILNVSLEYEKTEVNSGFFYSSAEQRDKLIQSERKFVDEKLKKIIDLKNEVVGLDSDKGFVIINQKGIDPMSLDVLAKHNILALRRAKRRNMERLQLVTGGEAQNSVDDLTPEILGYSGMVYEQTIGEEKFTFVTENKDPKSVTILIKGATNHALNQTKDAVRDGLRAVANVIKDKGVIPGAGAFFIAASDYLKKNLSNLAEGRNKTGIEAFADALLIVPKTLVKNSGHDALDVVSSCQDELAEDRIIGVDLNAGDSCDPTIEGIWDSFRVLRNAITSSVGISSNLLLCDELLKAGRSSLKEQPQGPPGQ</sequence>
<keyword evidence="6 9" id="KW-0143">Chaperone</keyword>
<dbReference type="InterPro" id="IPR027410">
    <property type="entry name" value="TCP-1-like_intermed_sf"/>
</dbReference>
<dbReference type="PROSITE" id="PS00751">
    <property type="entry name" value="TCP1_2"/>
    <property type="match status" value="1"/>
</dbReference>
<proteinExistence type="inferred from homology"/>
<dbReference type="InterPro" id="IPR017998">
    <property type="entry name" value="Chaperone_TCP-1"/>
</dbReference>
<dbReference type="PANTHER" id="PTHR11353">
    <property type="entry name" value="CHAPERONIN"/>
    <property type="match status" value="1"/>
</dbReference>
<dbReference type="InterPro" id="IPR012722">
    <property type="entry name" value="Chap_CCT_zeta"/>
</dbReference>
<dbReference type="RefSeq" id="XP_019039853.1">
    <property type="nucleotide sequence ID" value="XM_019181620.1"/>
</dbReference>
<protein>
    <recommendedName>
        <fullName evidence="7">T-complex protein 1 subunit zeta</fullName>
    </recommendedName>
    <alternativeName>
        <fullName evidence="8">CCT-zeta</fullName>
    </alternativeName>
</protein>
<evidence type="ECO:0000256" key="5">
    <source>
        <dbReference type="ARBA" id="ARBA00022840"/>
    </source>
</evidence>
<dbReference type="InterPro" id="IPR027409">
    <property type="entry name" value="GroEL-like_apical_dom_sf"/>
</dbReference>
<dbReference type="Pfam" id="PF00118">
    <property type="entry name" value="Cpn60_TCP1"/>
    <property type="match status" value="1"/>
</dbReference>
<dbReference type="OrthoDB" id="10052040at2759"/>
<comment type="similarity">
    <text evidence="2 9">Belongs to the TCP-1 chaperonin family.</text>
</comment>
<dbReference type="AlphaFoldDB" id="A0A1E3P597"/>
<gene>
    <name evidence="10" type="ORF">WICANDRAFT_29520</name>
</gene>
<dbReference type="InterPro" id="IPR027413">
    <property type="entry name" value="GROEL-like_equatorial_sf"/>
</dbReference>
<evidence type="ECO:0000313" key="10">
    <source>
        <dbReference type="EMBL" id="ODQ60646.1"/>
    </source>
</evidence>
<evidence type="ECO:0000256" key="7">
    <source>
        <dbReference type="ARBA" id="ARBA00039582"/>
    </source>
</evidence>
<keyword evidence="3" id="KW-0963">Cytoplasm</keyword>
<evidence type="ECO:0000256" key="6">
    <source>
        <dbReference type="ARBA" id="ARBA00023186"/>
    </source>
</evidence>